<protein>
    <submittedName>
        <fullName evidence="1">Uncharacterized protein</fullName>
    </submittedName>
</protein>
<sequence length="69" mass="8429">MRLNDNYWTRAVSDWISRYVKRTTSRPPTRWSDFFTKTFKEQYNALRVPQTDRIHWTTLACVRDKQKGC</sequence>
<organism evidence="1 2">
    <name type="scientific">Ancylostoma duodenale</name>
    <dbReference type="NCBI Taxonomy" id="51022"/>
    <lineage>
        <taxon>Eukaryota</taxon>
        <taxon>Metazoa</taxon>
        <taxon>Ecdysozoa</taxon>
        <taxon>Nematoda</taxon>
        <taxon>Chromadorea</taxon>
        <taxon>Rhabditida</taxon>
        <taxon>Rhabditina</taxon>
        <taxon>Rhabditomorpha</taxon>
        <taxon>Strongyloidea</taxon>
        <taxon>Ancylostomatidae</taxon>
        <taxon>Ancylostomatinae</taxon>
        <taxon>Ancylostoma</taxon>
    </lineage>
</organism>
<evidence type="ECO:0000313" key="2">
    <source>
        <dbReference type="Proteomes" id="UP000054047"/>
    </source>
</evidence>
<name>A0A0C2FIH8_9BILA</name>
<evidence type="ECO:0000313" key="1">
    <source>
        <dbReference type="EMBL" id="KIH44756.1"/>
    </source>
</evidence>
<dbReference type="EMBL" id="KN775745">
    <property type="protein sequence ID" value="KIH44756.1"/>
    <property type="molecule type" value="Genomic_DNA"/>
</dbReference>
<keyword evidence="2" id="KW-1185">Reference proteome</keyword>
<proteinExistence type="predicted"/>
<accession>A0A0C2FIH8</accession>
<gene>
    <name evidence="1" type="ORF">ANCDUO_25216</name>
</gene>
<dbReference type="Proteomes" id="UP000054047">
    <property type="component" value="Unassembled WGS sequence"/>
</dbReference>
<reference evidence="1 2" key="1">
    <citation type="submission" date="2013-12" db="EMBL/GenBank/DDBJ databases">
        <title>Draft genome of the parsitic nematode Ancylostoma duodenale.</title>
        <authorList>
            <person name="Mitreva M."/>
        </authorList>
    </citation>
    <scope>NUCLEOTIDE SEQUENCE [LARGE SCALE GENOMIC DNA]</scope>
    <source>
        <strain evidence="1 2">Zhejiang</strain>
    </source>
</reference>
<dbReference type="AlphaFoldDB" id="A0A0C2FIH8"/>